<dbReference type="InterPro" id="IPR006855">
    <property type="entry name" value="Vertebrate-like_GNAT_dom"/>
</dbReference>
<dbReference type="PIRSF" id="PIRSF036441">
    <property type="entry name" value="NAGK_DUF619"/>
    <property type="match status" value="1"/>
</dbReference>
<dbReference type="FunFam" id="3.40.630.30:FF:000029">
    <property type="entry name" value="Bifunctional acetylglutamate kinase/N-acetyl-gamma-glutamyl-phosphate reductase"/>
    <property type="match status" value="1"/>
</dbReference>
<organism evidence="11 12">
    <name type="scientific">Dactylonectria macrodidyma</name>
    <dbReference type="NCBI Taxonomy" id="307937"/>
    <lineage>
        <taxon>Eukaryota</taxon>
        <taxon>Fungi</taxon>
        <taxon>Dikarya</taxon>
        <taxon>Ascomycota</taxon>
        <taxon>Pezizomycotina</taxon>
        <taxon>Sordariomycetes</taxon>
        <taxon>Hypocreomycetidae</taxon>
        <taxon>Hypocreales</taxon>
        <taxon>Nectriaceae</taxon>
        <taxon>Dactylonectria</taxon>
    </lineage>
</organism>
<keyword evidence="3" id="KW-0055">Arginine biosynthesis</keyword>
<dbReference type="InterPro" id="IPR011242">
    <property type="entry name" value="ArgB_GNAT"/>
</dbReference>
<evidence type="ECO:0000256" key="2">
    <source>
        <dbReference type="ARBA" id="ARBA00013065"/>
    </source>
</evidence>
<keyword evidence="5" id="KW-0808">Transferase</keyword>
<keyword evidence="12" id="KW-1185">Reference proteome</keyword>
<dbReference type="EC" id="2.7.2.8" evidence="2"/>
<evidence type="ECO:0000256" key="6">
    <source>
        <dbReference type="ARBA" id="ARBA00022741"/>
    </source>
</evidence>
<comment type="caution">
    <text evidence="11">The sequence shown here is derived from an EMBL/GenBank/DDBJ whole genome shotgun (WGS) entry which is preliminary data.</text>
</comment>
<dbReference type="SUPFAM" id="SSF53633">
    <property type="entry name" value="Carbamate kinase-like"/>
    <property type="match status" value="1"/>
</dbReference>
<dbReference type="OrthoDB" id="438291at2759"/>
<keyword evidence="7 11" id="KW-0418">Kinase</keyword>
<dbReference type="GO" id="GO:0003942">
    <property type="term" value="F:N-acetyl-gamma-glutamyl-phosphate reductase activity"/>
    <property type="evidence" value="ECO:0007669"/>
    <property type="project" value="TreeGrafter"/>
</dbReference>
<reference evidence="11" key="1">
    <citation type="journal article" date="2021" name="Nat. Commun.">
        <title>Genetic determinants of endophytism in the Arabidopsis root mycobiome.</title>
        <authorList>
            <person name="Mesny F."/>
            <person name="Miyauchi S."/>
            <person name="Thiergart T."/>
            <person name="Pickel B."/>
            <person name="Atanasova L."/>
            <person name="Karlsson M."/>
            <person name="Huettel B."/>
            <person name="Barry K.W."/>
            <person name="Haridas S."/>
            <person name="Chen C."/>
            <person name="Bauer D."/>
            <person name="Andreopoulos W."/>
            <person name="Pangilinan J."/>
            <person name="LaButti K."/>
            <person name="Riley R."/>
            <person name="Lipzen A."/>
            <person name="Clum A."/>
            <person name="Drula E."/>
            <person name="Henrissat B."/>
            <person name="Kohler A."/>
            <person name="Grigoriev I.V."/>
            <person name="Martin F.M."/>
            <person name="Hacquard S."/>
        </authorList>
    </citation>
    <scope>NUCLEOTIDE SEQUENCE</scope>
    <source>
        <strain evidence="11">MPI-CAGE-AT-0147</strain>
    </source>
</reference>
<dbReference type="GO" id="GO:0003991">
    <property type="term" value="F:acetylglutamate kinase activity"/>
    <property type="evidence" value="ECO:0007669"/>
    <property type="project" value="UniProtKB-EC"/>
</dbReference>
<protein>
    <recommendedName>
        <fullName evidence="2">acetylglutamate kinase</fullName>
        <ecNumber evidence="2">2.7.2.8</ecNumber>
    </recommendedName>
</protein>
<dbReference type="Gene3D" id="3.40.1160.10">
    <property type="entry name" value="Acetylglutamate kinase-like"/>
    <property type="match status" value="1"/>
</dbReference>
<dbReference type="Gene3D" id="3.40.630.30">
    <property type="match status" value="1"/>
</dbReference>
<evidence type="ECO:0000256" key="8">
    <source>
        <dbReference type="ARBA" id="ARBA00022840"/>
    </source>
</evidence>
<gene>
    <name evidence="11" type="ORF">EDB81DRAFT_632064</name>
</gene>
<sequence>MSFTPCRGLALRAVARRFSNTVPKTSRTLKGNFNQLPNTTTFRYSSTARNATREIVRQMLQSIGSKREAQQYLQLFTSAQTFCVLKVGGAILSEHLDELGSQLAFLFELGLLPVIVHGAGPQLNQLLEEANVTPSFSEGIRITDAKTLSIARKLFLKESLKLTDKLDQLGVRTRPLSGVFVADYLDKEKLGYVGKIKTVNTAAIEHSLKAGYIPIMTSMAESEDGRLLNVNADVAAAEIARALQPLKVVYLSEQRGLFDGAGNKMSQINLDAEYDYLMSQPWCRYGTRLKIKESKELLDTLPRSSSVAIIHPSDLQKELFTDSGAGTLIRRGDAIQKASSLSEFQDLHKIKEALLKSHKSLDAEATVDRFLEFLKVNPFTAYYDESMSNLAIVLPPSADKPIATIASLTITKFGWLSNIAENIFSAIKRENTSLCWKVSEEDENLVWFFEKADGSFKHNGGVLFYYGSDFDADALVSFLSTSSTIHTLR</sequence>
<dbReference type="AlphaFoldDB" id="A0A9P9JMN8"/>
<dbReference type="GO" id="GO:0006526">
    <property type="term" value="P:L-arginine biosynthetic process"/>
    <property type="evidence" value="ECO:0007669"/>
    <property type="project" value="UniProtKB-KW"/>
</dbReference>
<dbReference type="PANTHER" id="PTHR23342:SF0">
    <property type="entry name" value="N-ACETYLGLUTAMATE SYNTHASE, MITOCHONDRIAL"/>
    <property type="match status" value="1"/>
</dbReference>
<dbReference type="Proteomes" id="UP000738349">
    <property type="component" value="Unassembled WGS sequence"/>
</dbReference>
<evidence type="ECO:0000313" key="12">
    <source>
        <dbReference type="Proteomes" id="UP000738349"/>
    </source>
</evidence>
<evidence type="ECO:0000256" key="5">
    <source>
        <dbReference type="ARBA" id="ARBA00022679"/>
    </source>
</evidence>
<evidence type="ECO:0000256" key="4">
    <source>
        <dbReference type="ARBA" id="ARBA00022605"/>
    </source>
</evidence>
<dbReference type="EMBL" id="JAGMUV010000001">
    <property type="protein sequence ID" value="KAH7175870.1"/>
    <property type="molecule type" value="Genomic_DNA"/>
</dbReference>
<dbReference type="PANTHER" id="PTHR23342">
    <property type="entry name" value="N-ACETYLGLUTAMATE SYNTHASE"/>
    <property type="match status" value="1"/>
</dbReference>
<dbReference type="CDD" id="cd04263">
    <property type="entry name" value="DUF619-NAGK-FABP"/>
    <property type="match status" value="1"/>
</dbReference>
<keyword evidence="4" id="KW-0028">Amino-acid biosynthesis</keyword>
<name>A0A9P9JMN8_9HYPO</name>
<evidence type="ECO:0000256" key="9">
    <source>
        <dbReference type="ARBA" id="ARBA00048141"/>
    </source>
</evidence>
<dbReference type="GO" id="GO:0005759">
    <property type="term" value="C:mitochondrial matrix"/>
    <property type="evidence" value="ECO:0007669"/>
    <property type="project" value="TreeGrafter"/>
</dbReference>
<accession>A0A9P9JMN8</accession>
<dbReference type="NCBIfam" id="TIGR00761">
    <property type="entry name" value="argB"/>
    <property type="match status" value="1"/>
</dbReference>
<comment type="pathway">
    <text evidence="1">Amino-acid biosynthesis; L-arginine biosynthesis; N(2)-acetyl-L-ornithine from L-glutamate: step 2/4.</text>
</comment>
<keyword evidence="6" id="KW-0547">Nucleotide-binding</keyword>
<dbReference type="InterPro" id="IPR001048">
    <property type="entry name" value="Asp/Glu/Uridylate_kinase"/>
</dbReference>
<evidence type="ECO:0000313" key="11">
    <source>
        <dbReference type="EMBL" id="KAH7175870.1"/>
    </source>
</evidence>
<dbReference type="InterPro" id="IPR036393">
    <property type="entry name" value="AceGlu_kinase-like_sf"/>
</dbReference>
<dbReference type="InterPro" id="IPR041734">
    <property type="entry name" value="NAGK-fArgBP"/>
</dbReference>
<dbReference type="PROSITE" id="PS51731">
    <property type="entry name" value="GNAT_NAGS"/>
    <property type="match status" value="1"/>
</dbReference>
<keyword evidence="8" id="KW-0067">ATP-binding</keyword>
<dbReference type="Pfam" id="PF00696">
    <property type="entry name" value="AA_kinase"/>
    <property type="match status" value="1"/>
</dbReference>
<feature type="domain" description="N-acetyltransferase" evidence="10">
    <location>
        <begin position="336"/>
        <end position="489"/>
    </location>
</feature>
<evidence type="ECO:0000256" key="7">
    <source>
        <dbReference type="ARBA" id="ARBA00022777"/>
    </source>
</evidence>
<evidence type="ECO:0000256" key="1">
    <source>
        <dbReference type="ARBA" id="ARBA00004828"/>
    </source>
</evidence>
<dbReference type="GO" id="GO:0005524">
    <property type="term" value="F:ATP binding"/>
    <property type="evidence" value="ECO:0007669"/>
    <property type="project" value="UniProtKB-KW"/>
</dbReference>
<dbReference type="FunFam" id="3.40.1160.10:FF:000046">
    <property type="entry name" value="N-acetylglutamate kinase / N-acetylglutamate synthase"/>
    <property type="match status" value="1"/>
</dbReference>
<evidence type="ECO:0000256" key="3">
    <source>
        <dbReference type="ARBA" id="ARBA00022571"/>
    </source>
</evidence>
<proteinExistence type="predicted"/>
<evidence type="ECO:0000259" key="10">
    <source>
        <dbReference type="PROSITE" id="PS51731"/>
    </source>
</evidence>
<dbReference type="CDD" id="cd04252">
    <property type="entry name" value="AAK_NAGK-fArgBP"/>
    <property type="match status" value="1"/>
</dbReference>
<comment type="catalytic activity">
    <reaction evidence="9">
        <text>N-acetyl-L-glutamate + ATP = N-acetyl-L-glutamyl 5-phosphate + ADP</text>
        <dbReference type="Rhea" id="RHEA:14629"/>
        <dbReference type="ChEBI" id="CHEBI:30616"/>
        <dbReference type="ChEBI" id="CHEBI:44337"/>
        <dbReference type="ChEBI" id="CHEBI:57936"/>
        <dbReference type="ChEBI" id="CHEBI:456216"/>
        <dbReference type="EC" id="2.7.2.8"/>
    </reaction>
</comment>
<dbReference type="InterPro" id="IPR004662">
    <property type="entry name" value="AcgluKinase_fam"/>
</dbReference>
<dbReference type="Pfam" id="PF04768">
    <property type="entry name" value="NAT"/>
    <property type="match status" value="1"/>
</dbReference>